<evidence type="ECO:0000256" key="1">
    <source>
        <dbReference type="SAM" id="MobiDB-lite"/>
    </source>
</evidence>
<comment type="caution">
    <text evidence="2">The sequence shown here is derived from an EMBL/GenBank/DDBJ whole genome shotgun (WGS) entry which is preliminary data.</text>
</comment>
<dbReference type="EMBL" id="CAJA01000028">
    <property type="protein sequence ID" value="CCH71972.1"/>
    <property type="molecule type" value="Genomic_DNA"/>
</dbReference>
<name>W6JT86_9MICO</name>
<dbReference type="STRING" id="1193182.BN11_1230010"/>
<dbReference type="InterPro" id="IPR023214">
    <property type="entry name" value="HAD_sf"/>
</dbReference>
<dbReference type="Gene3D" id="3.90.1070.10">
    <property type="match status" value="1"/>
</dbReference>
<dbReference type="InterPro" id="IPR027417">
    <property type="entry name" value="P-loop_NTPase"/>
</dbReference>
<proteinExistence type="predicted"/>
<feature type="region of interest" description="Disordered" evidence="1">
    <location>
        <begin position="232"/>
        <end position="251"/>
    </location>
</feature>
<dbReference type="PROSITE" id="PS00675">
    <property type="entry name" value="SIGMA54_INTERACT_1"/>
    <property type="match status" value="1"/>
</dbReference>
<evidence type="ECO:0000313" key="3">
    <source>
        <dbReference type="Proteomes" id="UP000035763"/>
    </source>
</evidence>
<dbReference type="GO" id="GO:0000287">
    <property type="term" value="F:magnesium ion binding"/>
    <property type="evidence" value="ECO:0007669"/>
    <property type="project" value="TreeGrafter"/>
</dbReference>
<dbReference type="OrthoDB" id="9768060at2"/>
<dbReference type="PANTHER" id="PTHR10000">
    <property type="entry name" value="PHOSPHOSERINE PHOSPHATASE"/>
    <property type="match status" value="1"/>
</dbReference>
<dbReference type="InterPro" id="IPR025662">
    <property type="entry name" value="Sigma_54_int_dom_ATP-bd_1"/>
</dbReference>
<dbReference type="SUPFAM" id="SSF52540">
    <property type="entry name" value="P-loop containing nucleoside triphosphate hydrolases"/>
    <property type="match status" value="1"/>
</dbReference>
<dbReference type="GO" id="GO:0016791">
    <property type="term" value="F:phosphatase activity"/>
    <property type="evidence" value="ECO:0007669"/>
    <property type="project" value="UniProtKB-ARBA"/>
</dbReference>
<organism evidence="2 3">
    <name type="scientific">Nostocoides australiense Ben110</name>
    <dbReference type="NCBI Taxonomy" id="1193182"/>
    <lineage>
        <taxon>Bacteria</taxon>
        <taxon>Bacillati</taxon>
        <taxon>Actinomycetota</taxon>
        <taxon>Actinomycetes</taxon>
        <taxon>Micrococcales</taxon>
        <taxon>Intrasporangiaceae</taxon>
        <taxon>Nostocoides</taxon>
    </lineage>
</organism>
<evidence type="ECO:0000313" key="2">
    <source>
        <dbReference type="EMBL" id="CCH71972.1"/>
    </source>
</evidence>
<accession>W6JT86</accession>
<dbReference type="AlphaFoldDB" id="W6JT86"/>
<dbReference type="RefSeq" id="WP_048696968.1">
    <property type="nucleotide sequence ID" value="NZ_HG764815.1"/>
</dbReference>
<dbReference type="GO" id="GO:0005829">
    <property type="term" value="C:cytosol"/>
    <property type="evidence" value="ECO:0007669"/>
    <property type="project" value="TreeGrafter"/>
</dbReference>
<dbReference type="Pfam" id="PF08282">
    <property type="entry name" value="Hydrolase_3"/>
    <property type="match status" value="1"/>
</dbReference>
<sequence length="316" mass="33067">MRQLTAQRDAGLRVILVTGRCLEDLDRDFADVVAAVEAVVAQNGALLRIDGEVEELQPPVSTQVRDALGRAGITFRPGRVILDCRADDALAIAGILGDLGSDVQAIGNRGQLMLLPAGATKASGLAAALHALGISPHNTMAVGDAENDLAMLHLAEVAVAVANALPAVLEAADLVLPLEAGAGVQSLLTHPILTGEARMTIPRRDLRIGETAAGQPVTVPAADANILITGESGSGKSHLARHGSPPHPARPALAQVHDPSAAGGSVVHLHRAVRQGHRPRLDHRRVRAWRPVRGRGCDLVASFARRLLPVARDQPR</sequence>
<keyword evidence="3" id="KW-1185">Reference proteome</keyword>
<keyword evidence="2" id="KW-0378">Hydrolase</keyword>
<dbReference type="SUPFAM" id="SSF56784">
    <property type="entry name" value="HAD-like"/>
    <property type="match status" value="1"/>
</dbReference>
<dbReference type="Proteomes" id="UP000035763">
    <property type="component" value="Unassembled WGS sequence"/>
</dbReference>
<dbReference type="InterPro" id="IPR036412">
    <property type="entry name" value="HAD-like_sf"/>
</dbReference>
<reference evidence="2 3" key="1">
    <citation type="journal article" date="2013" name="ISME J.">
        <title>A metabolic model for members of the genus Tetrasphaera involved in enhanced biological phosphorus removal.</title>
        <authorList>
            <person name="Kristiansen R."/>
            <person name="Nguyen H.T.T."/>
            <person name="Saunders A.M."/>
            <person name="Nielsen J.L."/>
            <person name="Wimmer R."/>
            <person name="Le V.Q."/>
            <person name="McIlroy S.J."/>
            <person name="Petrovski S."/>
            <person name="Seviour R.J."/>
            <person name="Calteau A."/>
            <person name="Nielsen K.L."/>
            <person name="Nielsen P.H."/>
        </authorList>
    </citation>
    <scope>NUCLEOTIDE SEQUENCE [LARGE SCALE GENOMIC DNA]</scope>
    <source>
        <strain evidence="2 3">Ben110</strain>
    </source>
</reference>
<dbReference type="PANTHER" id="PTHR10000:SF8">
    <property type="entry name" value="HAD SUPERFAMILY HYDROLASE-LIKE, TYPE 3"/>
    <property type="match status" value="1"/>
</dbReference>
<protein>
    <submittedName>
        <fullName evidence="2">HAD-superfamily hydrolase subfamily IIB</fullName>
    </submittedName>
</protein>
<gene>
    <name evidence="2" type="ORF">BN11_1230010</name>
</gene>
<dbReference type="Gene3D" id="3.40.50.1000">
    <property type="entry name" value="HAD superfamily/HAD-like"/>
    <property type="match status" value="1"/>
</dbReference>